<feature type="transmembrane region" description="Helical" evidence="7">
    <location>
        <begin position="121"/>
        <end position="141"/>
    </location>
</feature>
<evidence type="ECO:0000259" key="8">
    <source>
        <dbReference type="Pfam" id="PF01618"/>
    </source>
</evidence>
<keyword evidence="3 7" id="KW-0812">Transmembrane</keyword>
<evidence type="ECO:0000256" key="5">
    <source>
        <dbReference type="ARBA" id="ARBA00023136"/>
    </source>
</evidence>
<keyword evidence="2" id="KW-1003">Cell membrane</keyword>
<gene>
    <name evidence="9" type="ORF">C7I84_19245</name>
</gene>
<dbReference type="PANTHER" id="PTHR30625">
    <property type="entry name" value="PROTEIN TOLQ"/>
    <property type="match status" value="1"/>
</dbReference>
<evidence type="ECO:0000256" key="4">
    <source>
        <dbReference type="ARBA" id="ARBA00022989"/>
    </source>
</evidence>
<evidence type="ECO:0000256" key="6">
    <source>
        <dbReference type="RuleBase" id="RU004057"/>
    </source>
</evidence>
<feature type="domain" description="MotA/TolQ/ExbB proton channel" evidence="8">
    <location>
        <begin position="89"/>
        <end position="196"/>
    </location>
</feature>
<feature type="transmembrane region" description="Helical" evidence="7">
    <location>
        <begin position="12"/>
        <end position="33"/>
    </location>
</feature>
<dbReference type="Pfam" id="PF01618">
    <property type="entry name" value="MotA_ExbB"/>
    <property type="match status" value="1"/>
</dbReference>
<comment type="caution">
    <text evidence="9">The sequence shown here is derived from an EMBL/GenBank/DDBJ whole genome shotgun (WGS) entry which is preliminary data.</text>
</comment>
<dbReference type="Proteomes" id="UP000241229">
    <property type="component" value="Unassembled WGS sequence"/>
</dbReference>
<evidence type="ECO:0000256" key="1">
    <source>
        <dbReference type="ARBA" id="ARBA00004651"/>
    </source>
</evidence>
<evidence type="ECO:0000256" key="2">
    <source>
        <dbReference type="ARBA" id="ARBA00022475"/>
    </source>
</evidence>
<keyword evidence="10" id="KW-1185">Reference proteome</keyword>
<organism evidence="9 10">
    <name type="scientific">Kumtagia ephedrae</name>
    <dbReference type="NCBI Taxonomy" id="2116701"/>
    <lineage>
        <taxon>Bacteria</taxon>
        <taxon>Pseudomonadati</taxon>
        <taxon>Pseudomonadota</taxon>
        <taxon>Alphaproteobacteria</taxon>
        <taxon>Hyphomicrobiales</taxon>
        <taxon>Phyllobacteriaceae</taxon>
        <taxon>Kumtagia</taxon>
    </lineage>
</organism>
<dbReference type="EMBL" id="PXYK01000019">
    <property type="protein sequence ID" value="PSJ57010.1"/>
    <property type="molecule type" value="Genomic_DNA"/>
</dbReference>
<dbReference type="RefSeq" id="WP_106773837.1">
    <property type="nucleotide sequence ID" value="NZ_PXYK01000019.1"/>
</dbReference>
<protein>
    <submittedName>
        <fullName evidence="9">MotA/TolQ/ExbB proton channel family protein</fullName>
    </submittedName>
</protein>
<evidence type="ECO:0000256" key="3">
    <source>
        <dbReference type="ARBA" id="ARBA00022692"/>
    </source>
</evidence>
<keyword evidence="6" id="KW-0813">Transport</keyword>
<name>A0A2P7S3F3_9HYPH</name>
<evidence type="ECO:0000256" key="7">
    <source>
        <dbReference type="SAM" id="Phobius"/>
    </source>
</evidence>
<dbReference type="PANTHER" id="PTHR30625:SF17">
    <property type="entry name" value="TOLQ-RELATED"/>
    <property type="match status" value="1"/>
</dbReference>
<proteinExistence type="inferred from homology"/>
<keyword evidence="4 7" id="KW-1133">Transmembrane helix</keyword>
<sequence>MIRLISEQLASSGGPVLVALFVISLAAGTIFLFKTMQFARLGVGRSEGTDDALARWAAGAFDDGLRRANADVSPASAAVAGAMASLLAYPADRDRAREVAAHIALSQLNTLSKHLRFLETVAQAAPMLGLLGTVIGMISAFGELSAKGGAIDPSALAGGIWVALITTAAGLSVAIPAYFASMWFEARVDHERASMEAAIAKVLFSIAPVTQGAAAPAARPAFAPSPATVPAAAGG</sequence>
<comment type="similarity">
    <text evidence="6">Belongs to the exbB/tolQ family.</text>
</comment>
<reference evidence="9 10" key="1">
    <citation type="submission" date="2018-03" db="EMBL/GenBank/DDBJ databases">
        <title>The draft genome of Mesorhizobium sp. 6GN-30.</title>
        <authorList>
            <person name="Liu L."/>
            <person name="Li L."/>
            <person name="Wang T."/>
            <person name="Zhang X."/>
            <person name="Liang L."/>
        </authorList>
    </citation>
    <scope>NUCLEOTIDE SEQUENCE [LARGE SCALE GENOMIC DNA]</scope>
    <source>
        <strain evidence="9 10">6GN30</strain>
    </source>
</reference>
<dbReference type="GO" id="GO:0005886">
    <property type="term" value="C:plasma membrane"/>
    <property type="evidence" value="ECO:0007669"/>
    <property type="project" value="UniProtKB-SubCell"/>
</dbReference>
<accession>A0A2P7S3F3</accession>
<comment type="subcellular location">
    <subcellularLocation>
        <location evidence="1">Cell membrane</location>
        <topology evidence="1">Multi-pass membrane protein</topology>
    </subcellularLocation>
    <subcellularLocation>
        <location evidence="6">Membrane</location>
        <topology evidence="6">Multi-pass membrane protein</topology>
    </subcellularLocation>
</comment>
<dbReference type="AlphaFoldDB" id="A0A2P7S3F3"/>
<dbReference type="InterPro" id="IPR050790">
    <property type="entry name" value="ExbB/TolQ_transport"/>
</dbReference>
<evidence type="ECO:0000313" key="9">
    <source>
        <dbReference type="EMBL" id="PSJ57010.1"/>
    </source>
</evidence>
<evidence type="ECO:0000313" key="10">
    <source>
        <dbReference type="Proteomes" id="UP000241229"/>
    </source>
</evidence>
<dbReference type="OrthoDB" id="4045at2"/>
<dbReference type="InterPro" id="IPR002898">
    <property type="entry name" value="MotA_ExbB_proton_chnl"/>
</dbReference>
<feature type="transmembrane region" description="Helical" evidence="7">
    <location>
        <begin position="161"/>
        <end position="184"/>
    </location>
</feature>
<dbReference type="GO" id="GO:0017038">
    <property type="term" value="P:protein import"/>
    <property type="evidence" value="ECO:0007669"/>
    <property type="project" value="TreeGrafter"/>
</dbReference>
<keyword evidence="6" id="KW-0653">Protein transport</keyword>
<keyword evidence="5 7" id="KW-0472">Membrane</keyword>